<keyword evidence="11" id="KW-1185">Reference proteome</keyword>
<reference evidence="10 11" key="1">
    <citation type="submission" date="2020-08" db="EMBL/GenBank/DDBJ databases">
        <title>Edaphobacter telluris sp. nov. and Acidobacterium dinghuensis sp. nov., two acidobacteria isolated from forest soil.</title>
        <authorList>
            <person name="Fu J."/>
            <person name="Qiu L."/>
        </authorList>
    </citation>
    <scope>NUCLEOTIDE SEQUENCE [LARGE SCALE GENOMIC DNA]</scope>
    <source>
        <strain evidence="10">4Y35</strain>
    </source>
</reference>
<feature type="transmembrane region" description="Helical" evidence="8">
    <location>
        <begin position="56"/>
        <end position="80"/>
    </location>
</feature>
<dbReference type="CDD" id="cd00386">
    <property type="entry name" value="Heme_Cu_Oxidase_III_like"/>
    <property type="match status" value="1"/>
</dbReference>
<evidence type="ECO:0000259" key="9">
    <source>
        <dbReference type="PROSITE" id="PS50253"/>
    </source>
</evidence>
<dbReference type="GO" id="GO:0019646">
    <property type="term" value="P:aerobic electron transport chain"/>
    <property type="evidence" value="ECO:0007669"/>
    <property type="project" value="InterPro"/>
</dbReference>
<keyword evidence="3 6" id="KW-0812">Transmembrane</keyword>
<evidence type="ECO:0000256" key="6">
    <source>
        <dbReference type="RuleBase" id="RU003376"/>
    </source>
</evidence>
<feature type="transmembrane region" description="Helical" evidence="8">
    <location>
        <begin position="189"/>
        <end position="217"/>
    </location>
</feature>
<feature type="region of interest" description="Disordered" evidence="7">
    <location>
        <begin position="1"/>
        <end position="46"/>
    </location>
</feature>
<comment type="similarity">
    <text evidence="2 6">Belongs to the cytochrome c oxidase subunit 3 family.</text>
</comment>
<evidence type="ECO:0000256" key="5">
    <source>
        <dbReference type="ARBA" id="ARBA00023136"/>
    </source>
</evidence>
<dbReference type="EMBL" id="CP060394">
    <property type="protein sequence ID" value="QNI34013.1"/>
    <property type="molecule type" value="Genomic_DNA"/>
</dbReference>
<evidence type="ECO:0000313" key="10">
    <source>
        <dbReference type="EMBL" id="QNI34013.1"/>
    </source>
</evidence>
<evidence type="ECO:0000256" key="1">
    <source>
        <dbReference type="ARBA" id="ARBA00004141"/>
    </source>
</evidence>
<dbReference type="PANTHER" id="PTHR11403">
    <property type="entry name" value="CYTOCHROME C OXIDASE SUBUNIT III"/>
    <property type="match status" value="1"/>
</dbReference>
<dbReference type="Proteomes" id="UP000515312">
    <property type="component" value="Chromosome"/>
</dbReference>
<feature type="transmembrane region" description="Helical" evidence="8">
    <location>
        <begin position="100"/>
        <end position="120"/>
    </location>
</feature>
<dbReference type="Gene3D" id="1.20.120.80">
    <property type="entry name" value="Cytochrome c oxidase, subunit III, four-helix bundle"/>
    <property type="match status" value="1"/>
</dbReference>
<evidence type="ECO:0000313" key="11">
    <source>
        <dbReference type="Proteomes" id="UP000515312"/>
    </source>
</evidence>
<dbReference type="AlphaFoldDB" id="A0A7G8BN93"/>
<name>A0A7G8BN93_9BACT</name>
<dbReference type="Pfam" id="PF00510">
    <property type="entry name" value="COX3"/>
    <property type="match status" value="1"/>
</dbReference>
<dbReference type="GO" id="GO:0005886">
    <property type="term" value="C:plasma membrane"/>
    <property type="evidence" value="ECO:0007669"/>
    <property type="project" value="UniProtKB-SubCell"/>
</dbReference>
<sequence>MPATFTRTPAEIDRKDTGIGGKPPVDRRPTGGGGGDDNWDNHPQGRRGPRELLTRYRLGLFFALAGDLMFFIAIVSAFFVRQNAGHFDPRDNYVSDWHPLAVPPILWINTAILLLSSATIETARQHLFHEVDVMEEWLGLGRPAVRRASPWLIGTVVLGLMFLAGQWIAWQQLASQGLFFGTNENSHFFYLITATHGIHLGLGILALAIALCALFLLRRVEMRQIVVDCTAWYWHTMGIFWVFLFVLLTCFQ</sequence>
<proteinExistence type="inferred from homology"/>
<keyword evidence="5 8" id="KW-0472">Membrane</keyword>
<feature type="transmembrane region" description="Helical" evidence="8">
    <location>
        <begin position="151"/>
        <end position="169"/>
    </location>
</feature>
<evidence type="ECO:0000256" key="7">
    <source>
        <dbReference type="SAM" id="MobiDB-lite"/>
    </source>
</evidence>
<comment type="subcellular location">
    <subcellularLocation>
        <location evidence="6">Cell membrane</location>
        <topology evidence="6">Multi-pass membrane protein</topology>
    </subcellularLocation>
    <subcellularLocation>
        <location evidence="1">Membrane</location>
        <topology evidence="1">Multi-pass membrane protein</topology>
    </subcellularLocation>
</comment>
<evidence type="ECO:0000256" key="8">
    <source>
        <dbReference type="SAM" id="Phobius"/>
    </source>
</evidence>
<dbReference type="PANTHER" id="PTHR11403:SF10">
    <property type="entry name" value="CYTOCHROME C OXIDASE"/>
    <property type="match status" value="1"/>
</dbReference>
<dbReference type="GO" id="GO:0004129">
    <property type="term" value="F:cytochrome-c oxidase activity"/>
    <property type="evidence" value="ECO:0007669"/>
    <property type="project" value="InterPro"/>
</dbReference>
<gene>
    <name evidence="10" type="ORF">H7849_08955</name>
</gene>
<accession>A0A7G8BN93</accession>
<dbReference type="PROSITE" id="PS50253">
    <property type="entry name" value="COX3"/>
    <property type="match status" value="1"/>
</dbReference>
<keyword evidence="4 8" id="KW-1133">Transmembrane helix</keyword>
<dbReference type="SUPFAM" id="SSF81452">
    <property type="entry name" value="Cytochrome c oxidase subunit III-like"/>
    <property type="match status" value="1"/>
</dbReference>
<protein>
    <submittedName>
        <fullName evidence="10">Heme-copper oxidase subunit III</fullName>
    </submittedName>
</protein>
<evidence type="ECO:0000256" key="2">
    <source>
        <dbReference type="ARBA" id="ARBA00010581"/>
    </source>
</evidence>
<organism evidence="10 11">
    <name type="scientific">Alloacidobacterium dinghuense</name>
    <dbReference type="NCBI Taxonomy" id="2763107"/>
    <lineage>
        <taxon>Bacteria</taxon>
        <taxon>Pseudomonadati</taxon>
        <taxon>Acidobacteriota</taxon>
        <taxon>Terriglobia</taxon>
        <taxon>Terriglobales</taxon>
        <taxon>Acidobacteriaceae</taxon>
        <taxon>Alloacidobacterium</taxon>
    </lineage>
</organism>
<dbReference type="InterPro" id="IPR000298">
    <property type="entry name" value="Cyt_c_oxidase-like_su3"/>
</dbReference>
<dbReference type="InterPro" id="IPR024791">
    <property type="entry name" value="Cyt_c/ubiquinol_Oxase_su3"/>
</dbReference>
<dbReference type="RefSeq" id="WP_186745829.1">
    <property type="nucleotide sequence ID" value="NZ_CP060394.1"/>
</dbReference>
<dbReference type="InterPro" id="IPR035973">
    <property type="entry name" value="Cyt_c_oxidase_su3-like_sf"/>
</dbReference>
<dbReference type="InterPro" id="IPR013833">
    <property type="entry name" value="Cyt_c_oxidase_su3_a-hlx"/>
</dbReference>
<feature type="domain" description="Heme-copper oxidase subunit III family profile" evidence="9">
    <location>
        <begin position="57"/>
        <end position="252"/>
    </location>
</feature>
<evidence type="ECO:0000256" key="4">
    <source>
        <dbReference type="ARBA" id="ARBA00022989"/>
    </source>
</evidence>
<dbReference type="KEGG" id="adin:H7849_08955"/>
<evidence type="ECO:0000256" key="3">
    <source>
        <dbReference type="ARBA" id="ARBA00022692"/>
    </source>
</evidence>
<feature type="transmembrane region" description="Helical" evidence="8">
    <location>
        <begin position="229"/>
        <end position="248"/>
    </location>
</feature>